<dbReference type="Proteomes" id="UP000247702">
    <property type="component" value="Unassembled WGS sequence"/>
</dbReference>
<dbReference type="AlphaFoldDB" id="A0A2Z6RSI9"/>
<sequence>MSEANIKQRCSELKGRIEVLKKECDTLFGKLSVYIYKNEIDRCYECIGSLQKNFMDSYDMMEEILEIHTSYIDRLEYRIEQLELDRVRQINSVKFLGTYRDWISIFITEVTNRLEKGDWKLVKTSLVRLSKNLLLTEKQTECLKELEIKLKEIGMSLYDIELLRQMKDQNNTQFHSNDQSFDEVKLLLHAPIPDEMNQYKPPLQKALDALDKWDINLLPTGNDAFIFPIRNQKMKATDLP</sequence>
<gene>
    <name evidence="1" type="ORF">RclHR1_06370001</name>
</gene>
<organism evidence="1 2">
    <name type="scientific">Rhizophagus clarus</name>
    <dbReference type="NCBI Taxonomy" id="94130"/>
    <lineage>
        <taxon>Eukaryota</taxon>
        <taxon>Fungi</taxon>
        <taxon>Fungi incertae sedis</taxon>
        <taxon>Mucoromycota</taxon>
        <taxon>Glomeromycotina</taxon>
        <taxon>Glomeromycetes</taxon>
        <taxon>Glomerales</taxon>
        <taxon>Glomeraceae</taxon>
        <taxon>Rhizophagus</taxon>
    </lineage>
</organism>
<keyword evidence="2" id="KW-1185">Reference proteome</keyword>
<evidence type="ECO:0000313" key="1">
    <source>
        <dbReference type="EMBL" id="GBC05674.1"/>
    </source>
</evidence>
<protein>
    <submittedName>
        <fullName evidence="1">Uncharacterized protein</fullName>
    </submittedName>
</protein>
<comment type="caution">
    <text evidence="1">The sequence shown here is derived from an EMBL/GenBank/DDBJ whole genome shotgun (WGS) entry which is preliminary data.</text>
</comment>
<name>A0A2Z6RSI9_9GLOM</name>
<proteinExistence type="predicted"/>
<evidence type="ECO:0000313" key="2">
    <source>
        <dbReference type="Proteomes" id="UP000247702"/>
    </source>
</evidence>
<reference evidence="1 2" key="1">
    <citation type="submission" date="2017-11" db="EMBL/GenBank/DDBJ databases">
        <title>The genome of Rhizophagus clarus HR1 reveals common genetic basis of auxotrophy among arbuscular mycorrhizal fungi.</title>
        <authorList>
            <person name="Kobayashi Y."/>
        </authorList>
    </citation>
    <scope>NUCLEOTIDE SEQUENCE [LARGE SCALE GENOMIC DNA]</scope>
    <source>
        <strain evidence="1 2">HR1</strain>
    </source>
</reference>
<dbReference type="EMBL" id="BEXD01004023">
    <property type="protein sequence ID" value="GBC05674.1"/>
    <property type="molecule type" value="Genomic_DNA"/>
</dbReference>
<accession>A0A2Z6RSI9</accession>